<reference evidence="1" key="2">
    <citation type="submission" date="2021-04" db="EMBL/GenBank/DDBJ databases">
        <authorList>
            <person name="Gilroy R."/>
        </authorList>
    </citation>
    <scope>NUCLEOTIDE SEQUENCE</scope>
    <source>
        <strain evidence="1">ChiGjej4B4-12881</strain>
    </source>
</reference>
<dbReference type="AlphaFoldDB" id="A0A9D1W4J9"/>
<feature type="non-terminal residue" evidence="1">
    <location>
        <position position="65"/>
    </location>
</feature>
<name>A0A9D1W4J9_9FIRM</name>
<proteinExistence type="predicted"/>
<reference evidence="1" key="1">
    <citation type="journal article" date="2021" name="PeerJ">
        <title>Extensive microbial diversity within the chicken gut microbiome revealed by metagenomics and culture.</title>
        <authorList>
            <person name="Gilroy R."/>
            <person name="Ravi A."/>
            <person name="Getino M."/>
            <person name="Pursley I."/>
            <person name="Horton D.L."/>
            <person name="Alikhan N.F."/>
            <person name="Baker D."/>
            <person name="Gharbi K."/>
            <person name="Hall N."/>
            <person name="Watson M."/>
            <person name="Adriaenssens E.M."/>
            <person name="Foster-Nyarko E."/>
            <person name="Jarju S."/>
            <person name="Secka A."/>
            <person name="Antonio M."/>
            <person name="Oren A."/>
            <person name="Chaudhuri R.R."/>
            <person name="La Ragione R."/>
            <person name="Hildebrand F."/>
            <person name="Pallen M.J."/>
        </authorList>
    </citation>
    <scope>NUCLEOTIDE SEQUENCE</scope>
    <source>
        <strain evidence="1">ChiGjej4B4-12881</strain>
    </source>
</reference>
<evidence type="ECO:0000313" key="2">
    <source>
        <dbReference type="Proteomes" id="UP000886780"/>
    </source>
</evidence>
<gene>
    <name evidence="1" type="ORF">IAA28_06745</name>
</gene>
<dbReference type="EMBL" id="DXEU01000116">
    <property type="protein sequence ID" value="HIX52484.1"/>
    <property type="molecule type" value="Genomic_DNA"/>
</dbReference>
<protein>
    <submittedName>
        <fullName evidence="1">Uncharacterized protein</fullName>
    </submittedName>
</protein>
<comment type="caution">
    <text evidence="1">The sequence shown here is derived from an EMBL/GenBank/DDBJ whole genome shotgun (WGS) entry which is preliminary data.</text>
</comment>
<evidence type="ECO:0000313" key="1">
    <source>
        <dbReference type="EMBL" id="HIX52484.1"/>
    </source>
</evidence>
<dbReference type="Proteomes" id="UP000886780">
    <property type="component" value="Unassembled WGS sequence"/>
</dbReference>
<organism evidence="1 2">
    <name type="scientific">Candidatus Lachnoclostridium stercoripullorum</name>
    <dbReference type="NCBI Taxonomy" id="2838635"/>
    <lineage>
        <taxon>Bacteria</taxon>
        <taxon>Bacillati</taxon>
        <taxon>Bacillota</taxon>
        <taxon>Clostridia</taxon>
        <taxon>Lachnospirales</taxon>
        <taxon>Lachnospiraceae</taxon>
    </lineage>
</organism>
<sequence>MRGLYHNSLCGGTLSTRFGHDILVHFFERYALVVVIKFQELHFMITLGTIQGVISEGEKKRCSPL</sequence>
<accession>A0A9D1W4J9</accession>